<sequence>MKIMKILFVFIFFWGLGTAGLYVLIQSLLSGDGRVLVTEFQNPLIKYSLVFTVVDFSMLLFSFPVLIYKGMIGDNAEKHVKAGTDLAVLLLAAPGFIFAVIGGYYAGADSNRLFLLIIFYLFMLILDIVTFLSERGKRKSGR</sequence>
<dbReference type="EMBL" id="CP061800">
    <property type="protein sequence ID" value="QTA84146.1"/>
    <property type="molecule type" value="Genomic_DNA"/>
</dbReference>
<name>A0A975GJY4_9BACT</name>
<feature type="transmembrane region" description="Helical" evidence="1">
    <location>
        <begin position="113"/>
        <end position="132"/>
    </location>
</feature>
<evidence type="ECO:0000313" key="2">
    <source>
        <dbReference type="EMBL" id="QTA84146.1"/>
    </source>
</evidence>
<keyword evidence="1" id="KW-0472">Membrane</keyword>
<proteinExistence type="predicted"/>
<gene>
    <name evidence="2" type="ORF">dnm_001390</name>
</gene>
<dbReference type="AlphaFoldDB" id="A0A975GJY4"/>
<feature type="transmembrane region" description="Helical" evidence="1">
    <location>
        <begin position="86"/>
        <end position="107"/>
    </location>
</feature>
<dbReference type="KEGG" id="dmm:dnm_001390"/>
<reference evidence="2" key="1">
    <citation type="journal article" date="2021" name="Microb. Physiol.">
        <title>Proteogenomic Insights into the Physiology of Marine, Sulfate-Reducing, Filamentous Desulfonema limicola and Desulfonema magnum.</title>
        <authorList>
            <person name="Schnaars V."/>
            <person name="Wohlbrand L."/>
            <person name="Scheve S."/>
            <person name="Hinrichs C."/>
            <person name="Reinhardt R."/>
            <person name="Rabus R."/>
        </authorList>
    </citation>
    <scope>NUCLEOTIDE SEQUENCE</scope>
    <source>
        <strain evidence="2">4be13</strain>
    </source>
</reference>
<keyword evidence="1" id="KW-0812">Transmembrane</keyword>
<evidence type="ECO:0000313" key="3">
    <source>
        <dbReference type="Proteomes" id="UP000663722"/>
    </source>
</evidence>
<evidence type="ECO:0000256" key="1">
    <source>
        <dbReference type="SAM" id="Phobius"/>
    </source>
</evidence>
<feature type="transmembrane region" description="Helical" evidence="1">
    <location>
        <begin position="7"/>
        <end position="25"/>
    </location>
</feature>
<dbReference type="RefSeq" id="WP_207680754.1">
    <property type="nucleotide sequence ID" value="NZ_CP061800.1"/>
</dbReference>
<keyword evidence="1" id="KW-1133">Transmembrane helix</keyword>
<feature type="transmembrane region" description="Helical" evidence="1">
    <location>
        <begin position="45"/>
        <end position="66"/>
    </location>
</feature>
<keyword evidence="3" id="KW-1185">Reference proteome</keyword>
<dbReference type="Proteomes" id="UP000663722">
    <property type="component" value="Chromosome"/>
</dbReference>
<organism evidence="2 3">
    <name type="scientific">Desulfonema magnum</name>
    <dbReference type="NCBI Taxonomy" id="45655"/>
    <lineage>
        <taxon>Bacteria</taxon>
        <taxon>Pseudomonadati</taxon>
        <taxon>Thermodesulfobacteriota</taxon>
        <taxon>Desulfobacteria</taxon>
        <taxon>Desulfobacterales</taxon>
        <taxon>Desulfococcaceae</taxon>
        <taxon>Desulfonema</taxon>
    </lineage>
</organism>
<accession>A0A975GJY4</accession>
<protein>
    <submittedName>
        <fullName evidence="2">Uncharacterized protein</fullName>
    </submittedName>
</protein>